<dbReference type="AlphaFoldDB" id="A0A8J3YFH4"/>
<protein>
    <submittedName>
        <fullName evidence="1">Uncharacterized protein</fullName>
    </submittedName>
</protein>
<organism evidence="1 2">
    <name type="scientific">Virgisporangium aliadipatigenens</name>
    <dbReference type="NCBI Taxonomy" id="741659"/>
    <lineage>
        <taxon>Bacteria</taxon>
        <taxon>Bacillati</taxon>
        <taxon>Actinomycetota</taxon>
        <taxon>Actinomycetes</taxon>
        <taxon>Micromonosporales</taxon>
        <taxon>Micromonosporaceae</taxon>
        <taxon>Virgisporangium</taxon>
    </lineage>
</organism>
<dbReference type="EMBL" id="BOPF01000003">
    <property type="protein sequence ID" value="GIJ44056.1"/>
    <property type="molecule type" value="Genomic_DNA"/>
</dbReference>
<evidence type="ECO:0000313" key="2">
    <source>
        <dbReference type="Proteomes" id="UP000619260"/>
    </source>
</evidence>
<evidence type="ECO:0000313" key="1">
    <source>
        <dbReference type="EMBL" id="GIJ44056.1"/>
    </source>
</evidence>
<proteinExistence type="predicted"/>
<name>A0A8J3YFH4_9ACTN</name>
<dbReference type="Proteomes" id="UP000619260">
    <property type="component" value="Unassembled WGS sequence"/>
</dbReference>
<accession>A0A8J3YFH4</accession>
<gene>
    <name evidence="1" type="ORF">Val02_09420</name>
</gene>
<reference evidence="1" key="1">
    <citation type="submission" date="2021-01" db="EMBL/GenBank/DDBJ databases">
        <title>Whole genome shotgun sequence of Virgisporangium aliadipatigenens NBRC 105644.</title>
        <authorList>
            <person name="Komaki H."/>
            <person name="Tamura T."/>
        </authorList>
    </citation>
    <scope>NUCLEOTIDE SEQUENCE</scope>
    <source>
        <strain evidence="1">NBRC 105644</strain>
    </source>
</reference>
<sequence>MPDRSAATRTQVVRQVAHWRAATVALADLENFASAAAWRGLERYLDTHLRAQLDDAVGHLRRQGDVLAAQAAAARSPAEWEALRRNVIKFRRLHQQIETAVDFYGDAVNSRTSPRLAALLRACDTLARRSLTAILVPLGRPTPPVLTYVDRGMGASILRAGLRLWDGRTLSVAAAIKITRHNLYRPTACLHEAGHQAAFALGWNEQLATALGRELAEAPALARHWARWASEIAADTFAFVHAGHAAVAALHDVIAGDDTSVFAWRPRDPHPVAYLRVLLGTEMATRTFGSGPWDDLAAAWRQAYPLTRAPSELTPFLKASVAALPRIVDVCLRRPFAAFDGRSIVELVDPLRVSPTALAGLVRDAGPALFTSPYWIHRECLRLLALSGYRAATEPGAATAVAEQFEHWMLHLGNGTENTA</sequence>
<comment type="caution">
    <text evidence="1">The sequence shown here is derived from an EMBL/GenBank/DDBJ whole genome shotgun (WGS) entry which is preliminary data.</text>
</comment>
<dbReference type="RefSeq" id="WP_203897641.1">
    <property type="nucleotide sequence ID" value="NZ_BOPF01000003.1"/>
</dbReference>
<keyword evidence="2" id="KW-1185">Reference proteome</keyword>